<name>A0A077JGH0_APLKU</name>
<evidence type="ECO:0000313" key="2">
    <source>
        <dbReference type="EMBL" id="BAP19116.1"/>
    </source>
</evidence>
<feature type="chain" id="PRO_5001719536" evidence="1">
    <location>
        <begin position="18"/>
        <end position="197"/>
    </location>
</feature>
<protein>
    <submittedName>
        <fullName evidence="2">Cellulase</fullName>
    </submittedName>
</protein>
<proteinExistence type="evidence at transcript level"/>
<dbReference type="AlphaFoldDB" id="A0A077JGH0"/>
<dbReference type="CDD" id="cd22278">
    <property type="entry name" value="DPBB_GH45_endoglucanase"/>
    <property type="match status" value="1"/>
</dbReference>
<accession>A0A077JGH0</accession>
<dbReference type="EMBL" id="AB920344">
    <property type="protein sequence ID" value="BAP19116.1"/>
    <property type="molecule type" value="mRNA"/>
</dbReference>
<keyword evidence="1" id="KW-0732">Signal</keyword>
<evidence type="ECO:0000256" key="1">
    <source>
        <dbReference type="SAM" id="SignalP"/>
    </source>
</evidence>
<reference evidence="2" key="1">
    <citation type="submission" date="2014-03" db="EMBL/GenBank/DDBJ databases">
        <title>Characterization of a GHF45 cellulase, AkEG22, from the common sea hare Aplysia kurodai.</title>
        <authorList>
            <person name="Rahman M.M."/>
            <person name="Inoue A."/>
            <person name="Ojima T."/>
        </authorList>
    </citation>
    <scope>NUCLEOTIDE SEQUENCE</scope>
</reference>
<dbReference type="Gene3D" id="2.40.40.10">
    <property type="entry name" value="RlpA-like domain"/>
    <property type="match status" value="1"/>
</dbReference>
<dbReference type="InterPro" id="IPR036908">
    <property type="entry name" value="RlpA-like_sf"/>
</dbReference>
<feature type="signal peptide" evidence="1">
    <location>
        <begin position="1"/>
        <end position="17"/>
    </location>
</feature>
<organism evidence="2">
    <name type="scientific">Aplysia kurodai</name>
    <name type="common">Kuroda's sea hare</name>
    <dbReference type="NCBI Taxonomy" id="6501"/>
    <lineage>
        <taxon>Eukaryota</taxon>
        <taxon>Metazoa</taxon>
        <taxon>Spiralia</taxon>
        <taxon>Lophotrochozoa</taxon>
        <taxon>Mollusca</taxon>
        <taxon>Gastropoda</taxon>
        <taxon>Heterobranchia</taxon>
        <taxon>Euthyneura</taxon>
        <taxon>Tectipleura</taxon>
        <taxon>Aplysiida</taxon>
        <taxon>Aplysioidea</taxon>
        <taxon>Aplysiidae</taxon>
        <taxon>Aplysia</taxon>
    </lineage>
</organism>
<sequence length="197" mass="21528">MKTFAAILAALIACALAEQKCQPNSHGVRVYQGKKCASTTRYNDGHRGSCGCGPAASDTPFDWNMSKHVTAPNQMYYDNGGNSQWCGKNCGKCVKLTPTGGFVPGNGKAPQHRNPVVFMVTNSCPINENRVWCGQSGKPGTNKVNDHGYEAHFDLQNNKNQVLQGLGWDNAEVTWQEVSCPHDYASLWSKCECHGHH</sequence>
<gene>
    <name evidence="2" type="primary">AkEG22</name>
</gene>
<dbReference type="Pfam" id="PF22514">
    <property type="entry name" value="EXPB1_D1"/>
    <property type="match status" value="1"/>
</dbReference>
<dbReference type="SUPFAM" id="SSF50685">
    <property type="entry name" value="Barwin-like endoglucanases"/>
    <property type="match status" value="1"/>
</dbReference>
<dbReference type="SMR" id="A0A077JGH0"/>